<dbReference type="Gene3D" id="3.20.20.80">
    <property type="entry name" value="Glycosidases"/>
    <property type="match status" value="1"/>
</dbReference>
<evidence type="ECO:0000313" key="1">
    <source>
        <dbReference type="EMBL" id="MDQ0999277.1"/>
    </source>
</evidence>
<protein>
    <submittedName>
        <fullName evidence="1">Lipopolysaccharide biosynthesis protein</fullName>
    </submittedName>
</protein>
<dbReference type="RefSeq" id="WP_307285375.1">
    <property type="nucleotide sequence ID" value="NZ_JAUSZT010000003.1"/>
</dbReference>
<proteinExistence type="predicted"/>
<dbReference type="Proteomes" id="UP001237780">
    <property type="component" value="Unassembled WGS sequence"/>
</dbReference>
<sequence length="437" mass="51178">MIKPIAFYLPQFHPVKENSEWWGAGFTEWTNVAKAKPNYEGHYQPQIPKDLGFYDLRMPETLAAQAALAKEYGIYGFCFYYYWFSGRRILEKPIDTFIKNKIDMPFCFCWANENWTKRWDGGNNEVLLSNEHSVENDNRIIDDIIPTMQDDRYIRYDGLPLIIVYRPDILADSKKTFAHWRKQAKAAGLPGLFIASVAFYDIFHPSDWGCDALVEFPPHQYLQNSFASDMPKFTNPEFRGNIMDYRAVMSTSIDRVHNDFLFFHGTMPSWDNTARRQNDPFIFKNSSPELFEFWLRNQSVKTLEDTQNKEKFVFINAWNEWAEGAHLEPCLKYGHQHLEAVRRGADVERYTTNIPAHDTTMGALAAIKSYDIANFRYLTGVESEYKAALSEIQSLRARRIETDVPLAWVIANKLKNRPLFYRAARILYRMIRKIRGR</sequence>
<evidence type="ECO:0000313" key="2">
    <source>
        <dbReference type="Proteomes" id="UP001237780"/>
    </source>
</evidence>
<name>A0ABU0SEZ4_9HYPH</name>
<dbReference type="PANTHER" id="PTHR41244:SF1">
    <property type="entry name" value="GLYCOSYLTRANSFERASE"/>
    <property type="match status" value="1"/>
</dbReference>
<comment type="caution">
    <text evidence="1">The sequence shown here is derived from an EMBL/GenBank/DDBJ whole genome shotgun (WGS) entry which is preliminary data.</text>
</comment>
<dbReference type="EMBL" id="JAUSZT010000003">
    <property type="protein sequence ID" value="MDQ0999277.1"/>
    <property type="molecule type" value="Genomic_DNA"/>
</dbReference>
<dbReference type="Pfam" id="PF14307">
    <property type="entry name" value="Glyco_tran_WbsX"/>
    <property type="match status" value="1"/>
</dbReference>
<organism evidence="1 2">
    <name type="scientific">Phyllobacterium ifriqiyense</name>
    <dbReference type="NCBI Taxonomy" id="314238"/>
    <lineage>
        <taxon>Bacteria</taxon>
        <taxon>Pseudomonadati</taxon>
        <taxon>Pseudomonadota</taxon>
        <taxon>Alphaproteobacteria</taxon>
        <taxon>Hyphomicrobiales</taxon>
        <taxon>Phyllobacteriaceae</taxon>
        <taxon>Phyllobacterium</taxon>
    </lineage>
</organism>
<accession>A0ABU0SEZ4</accession>
<dbReference type="PANTHER" id="PTHR41244">
    <property type="entry name" value="RHAMNAN SYNTHESIS F"/>
    <property type="match status" value="1"/>
</dbReference>
<reference evidence="1 2" key="1">
    <citation type="submission" date="2023-07" db="EMBL/GenBank/DDBJ databases">
        <title>Comparative genomics of wheat-associated soil bacteria to identify genetic determinants of phenazine resistance.</title>
        <authorList>
            <person name="Mouncey N."/>
        </authorList>
    </citation>
    <scope>NUCLEOTIDE SEQUENCE [LARGE SCALE GENOMIC DNA]</scope>
    <source>
        <strain evidence="1 2">W4I11</strain>
    </source>
</reference>
<keyword evidence="2" id="KW-1185">Reference proteome</keyword>
<dbReference type="InterPro" id="IPR032719">
    <property type="entry name" value="WbsX"/>
</dbReference>
<gene>
    <name evidence="1" type="ORF">QFZ34_004459</name>
</gene>
<dbReference type="CDD" id="cd11579">
    <property type="entry name" value="Glyco_tran_WbsX"/>
    <property type="match status" value="1"/>
</dbReference>